<protein>
    <submittedName>
        <fullName evidence="7">CidA/LrgA family protein</fullName>
    </submittedName>
</protein>
<gene>
    <name evidence="7" type="ORF">C3B51_21140</name>
</gene>
<dbReference type="InterPro" id="IPR005538">
    <property type="entry name" value="LrgA/CidA"/>
</dbReference>
<evidence type="ECO:0000313" key="8">
    <source>
        <dbReference type="Proteomes" id="UP000292345"/>
    </source>
</evidence>
<evidence type="ECO:0000256" key="5">
    <source>
        <dbReference type="ARBA" id="ARBA00023136"/>
    </source>
</evidence>
<evidence type="ECO:0000256" key="1">
    <source>
        <dbReference type="ARBA" id="ARBA00004651"/>
    </source>
</evidence>
<proteinExistence type="predicted"/>
<name>A0A4Q7E312_9GAMM</name>
<dbReference type="EMBL" id="PPUZ01000080">
    <property type="protein sequence ID" value="RZM73227.1"/>
    <property type="molecule type" value="Genomic_DNA"/>
</dbReference>
<evidence type="ECO:0000256" key="4">
    <source>
        <dbReference type="ARBA" id="ARBA00022989"/>
    </source>
</evidence>
<feature type="transmembrane region" description="Helical" evidence="6">
    <location>
        <begin position="33"/>
        <end position="51"/>
    </location>
</feature>
<keyword evidence="2" id="KW-1003">Cell membrane</keyword>
<feature type="transmembrane region" description="Helical" evidence="6">
    <location>
        <begin position="88"/>
        <end position="107"/>
    </location>
</feature>
<dbReference type="PROSITE" id="PS51257">
    <property type="entry name" value="PROKAR_LIPOPROTEIN"/>
    <property type="match status" value="1"/>
</dbReference>
<dbReference type="PANTHER" id="PTHR33931:SF2">
    <property type="entry name" value="HOLIN-LIKE PROTEIN CIDA"/>
    <property type="match status" value="1"/>
</dbReference>
<keyword evidence="5 6" id="KW-0472">Membrane</keyword>
<evidence type="ECO:0000313" key="7">
    <source>
        <dbReference type="EMBL" id="RZM73227.1"/>
    </source>
</evidence>
<comment type="subcellular location">
    <subcellularLocation>
        <location evidence="1">Cell membrane</location>
        <topology evidence="1">Multi-pass membrane protein</topology>
    </subcellularLocation>
</comment>
<evidence type="ECO:0000256" key="2">
    <source>
        <dbReference type="ARBA" id="ARBA00022475"/>
    </source>
</evidence>
<evidence type="ECO:0000256" key="6">
    <source>
        <dbReference type="SAM" id="Phobius"/>
    </source>
</evidence>
<keyword evidence="4 6" id="KW-1133">Transmembrane helix</keyword>
<dbReference type="Proteomes" id="UP000292345">
    <property type="component" value="Unassembled WGS sequence"/>
</dbReference>
<dbReference type="PANTHER" id="PTHR33931">
    <property type="entry name" value="HOLIN-LIKE PROTEIN CIDA-RELATED"/>
    <property type="match status" value="1"/>
</dbReference>
<keyword evidence="3 6" id="KW-0812">Transmembrane</keyword>
<organism evidence="7 8">
    <name type="scientific">Pseudoalteromonas rubra</name>
    <dbReference type="NCBI Taxonomy" id="43658"/>
    <lineage>
        <taxon>Bacteria</taxon>
        <taxon>Pseudomonadati</taxon>
        <taxon>Pseudomonadota</taxon>
        <taxon>Gammaproteobacteria</taxon>
        <taxon>Alteromonadales</taxon>
        <taxon>Pseudoalteromonadaceae</taxon>
        <taxon>Pseudoalteromonas</taxon>
    </lineage>
</organism>
<dbReference type="RefSeq" id="WP_125716346.1">
    <property type="nucleotide sequence ID" value="NZ_PPUZ01000080.1"/>
</dbReference>
<dbReference type="GO" id="GO:0005886">
    <property type="term" value="C:plasma membrane"/>
    <property type="evidence" value="ECO:0007669"/>
    <property type="project" value="UniProtKB-SubCell"/>
</dbReference>
<accession>A0A4Q7E312</accession>
<dbReference type="Pfam" id="PF03788">
    <property type="entry name" value="LrgA"/>
    <property type="match status" value="1"/>
</dbReference>
<reference evidence="7 8" key="1">
    <citation type="submission" date="2018-01" db="EMBL/GenBank/DDBJ databases">
        <title>Co-occurrence of chitin degradation, pigmentation and bioactivity in marine Pseudoalteromonas.</title>
        <authorList>
            <person name="Paulsen S."/>
            <person name="Gram L."/>
            <person name="Machado H."/>
        </authorList>
    </citation>
    <scope>NUCLEOTIDE SEQUENCE [LARGE SCALE GENOMIC DNA]</scope>
    <source>
        <strain evidence="7 8">S1946</strain>
    </source>
</reference>
<comment type="caution">
    <text evidence="7">The sequence shown here is derived from an EMBL/GenBank/DDBJ whole genome shotgun (WGS) entry which is preliminary data.</text>
</comment>
<feature type="transmembrane region" description="Helical" evidence="6">
    <location>
        <begin position="63"/>
        <end position="82"/>
    </location>
</feature>
<evidence type="ECO:0000256" key="3">
    <source>
        <dbReference type="ARBA" id="ARBA00022692"/>
    </source>
</evidence>
<dbReference type="AlphaFoldDB" id="A0A4Q7E312"/>
<sequence length="118" mass="12570">MMIALRFIASLAILIGCLWAARLATAAFALSLPAPLLGLVLLFVLLQAGTIKSEYLLPSCAPVLKYMAVFFIPAGVGLISYLDILGQSAWLLVSVLILVPALGLFLTGKLASKGRYYD</sequence>